<dbReference type="RefSeq" id="WP_128962258.1">
    <property type="nucleotide sequence ID" value="NZ_JAKLTY010000023.1"/>
</dbReference>
<dbReference type="EMBL" id="JAKLTY010000023">
    <property type="protein sequence ID" value="MCG2630770.1"/>
    <property type="molecule type" value="Genomic_DNA"/>
</dbReference>
<proteinExistence type="predicted"/>
<organism evidence="2 5">
    <name type="scientific">Bradyrhizobium zhengyangense</name>
    <dbReference type="NCBI Taxonomy" id="2911009"/>
    <lineage>
        <taxon>Bacteria</taxon>
        <taxon>Pseudomonadati</taxon>
        <taxon>Pseudomonadota</taxon>
        <taxon>Alphaproteobacteria</taxon>
        <taxon>Hyphomicrobiales</taxon>
        <taxon>Nitrobacteraceae</taxon>
        <taxon>Bradyrhizobium</taxon>
    </lineage>
</organism>
<dbReference type="Proteomes" id="UP001139012">
    <property type="component" value="Unassembled WGS sequence"/>
</dbReference>
<sequence>MHDRGRPEPRYPGYDVLTKRQGPSWNEQTRRVVSQRLAVPAEPRFFTPDEFRTVASVAARIVPQPDGRPPVPVAALIDEKLFRGASDGYRPEGMPREREAWRQGLQALDAEAKAAYGAAFHAIGAARQDGLLARMQSGDMTSPAWGRMSPQDFFKRRMARDVVLAYYAHPTAWSEIGWGGPASPRGYVRLDFDERDPWEAAEAGSGDAVEVRRINRHVG</sequence>
<feature type="region of interest" description="Disordered" evidence="1">
    <location>
        <begin position="1"/>
        <end position="28"/>
    </location>
</feature>
<evidence type="ECO:0000313" key="3">
    <source>
        <dbReference type="EMBL" id="MCG2671662.1"/>
    </source>
</evidence>
<dbReference type="AlphaFoldDB" id="A0A9X1RFT0"/>
<evidence type="ECO:0000313" key="5">
    <source>
        <dbReference type="Proteomes" id="UP001139054"/>
    </source>
</evidence>
<reference evidence="2" key="1">
    <citation type="submission" date="2022-01" db="EMBL/GenBank/DDBJ databases">
        <title>Genome sequnece data of strain Bradyrhizobium sp. nov.</title>
        <authorList>
            <person name="Zhang J."/>
        </authorList>
    </citation>
    <scope>NUCLEOTIDE SEQUENCE</scope>
    <source>
        <strain evidence="3">WYCCWR 12774</strain>
        <strain evidence="2">WYCCWR 13023</strain>
    </source>
</reference>
<gene>
    <name evidence="3" type="ORF">L6637_32380</name>
    <name evidence="2" type="ORF">L6654_29475</name>
</gene>
<evidence type="ECO:0000256" key="1">
    <source>
        <dbReference type="SAM" id="MobiDB-lite"/>
    </source>
</evidence>
<evidence type="ECO:0000313" key="2">
    <source>
        <dbReference type="EMBL" id="MCG2630770.1"/>
    </source>
</evidence>
<dbReference type="InterPro" id="IPR027056">
    <property type="entry name" value="Gluconate_2DH_su3"/>
</dbReference>
<comment type="caution">
    <text evidence="2">The sequence shown here is derived from an EMBL/GenBank/DDBJ whole genome shotgun (WGS) entry which is preliminary data.</text>
</comment>
<protein>
    <submittedName>
        <fullName evidence="2">Gluconate 2-dehydrogenase subunit 3 family protein</fullName>
    </submittedName>
</protein>
<dbReference type="EMBL" id="JAKLUA010000015">
    <property type="protein sequence ID" value="MCG2671662.1"/>
    <property type="molecule type" value="Genomic_DNA"/>
</dbReference>
<dbReference type="Pfam" id="PF13618">
    <property type="entry name" value="Gluconate_2-dh3"/>
    <property type="match status" value="1"/>
</dbReference>
<accession>A0A9X1RFT0</accession>
<dbReference type="Proteomes" id="UP001139054">
    <property type="component" value="Unassembled WGS sequence"/>
</dbReference>
<keyword evidence="4" id="KW-1185">Reference proteome</keyword>
<evidence type="ECO:0000313" key="4">
    <source>
        <dbReference type="Proteomes" id="UP001139012"/>
    </source>
</evidence>
<name>A0A9X1RFT0_9BRAD</name>